<dbReference type="EMBL" id="WNYA01002834">
    <property type="protein sequence ID" value="KAG8543839.1"/>
    <property type="molecule type" value="Genomic_DNA"/>
</dbReference>
<accession>A0AAV6Z8Z8</accession>
<keyword evidence="2" id="KW-1185">Reference proteome</keyword>
<comment type="caution">
    <text evidence="1">The sequence shown here is derived from an EMBL/GenBank/DDBJ whole genome shotgun (WGS) entry which is preliminary data.</text>
</comment>
<dbReference type="Proteomes" id="UP000824782">
    <property type="component" value="Unassembled WGS sequence"/>
</dbReference>
<gene>
    <name evidence="1" type="ORF">GDO81_023597</name>
</gene>
<dbReference type="AlphaFoldDB" id="A0AAV6Z8Z8"/>
<organism evidence="1 2">
    <name type="scientific">Engystomops pustulosus</name>
    <name type="common">Tungara frog</name>
    <name type="synonym">Physalaemus pustulosus</name>
    <dbReference type="NCBI Taxonomy" id="76066"/>
    <lineage>
        <taxon>Eukaryota</taxon>
        <taxon>Metazoa</taxon>
        <taxon>Chordata</taxon>
        <taxon>Craniata</taxon>
        <taxon>Vertebrata</taxon>
        <taxon>Euteleostomi</taxon>
        <taxon>Amphibia</taxon>
        <taxon>Batrachia</taxon>
        <taxon>Anura</taxon>
        <taxon>Neobatrachia</taxon>
        <taxon>Hyloidea</taxon>
        <taxon>Leptodactylidae</taxon>
        <taxon>Leiuperinae</taxon>
        <taxon>Engystomops</taxon>
    </lineage>
</organism>
<evidence type="ECO:0008006" key="3">
    <source>
        <dbReference type="Google" id="ProtNLM"/>
    </source>
</evidence>
<proteinExistence type="predicted"/>
<sequence length="104" mass="11326">MSISRLCPSSQWHFASTAVWTQRPQCELGQTGSCSPCVGLWEDLVQDPNCWSGDKCDHCSRPKLPHYNESNNAPGVQSLKEGCGAVRSCSLPEDTEAGLCESHT</sequence>
<evidence type="ECO:0000313" key="1">
    <source>
        <dbReference type="EMBL" id="KAG8543839.1"/>
    </source>
</evidence>
<protein>
    <recommendedName>
        <fullName evidence="3">TNFR-Cys domain-containing protein</fullName>
    </recommendedName>
</protein>
<reference evidence="1" key="1">
    <citation type="thesis" date="2020" institute="ProQuest LLC" country="789 East Eisenhower Parkway, Ann Arbor, MI, USA">
        <title>Comparative Genomics and Chromosome Evolution.</title>
        <authorList>
            <person name="Mudd A.B."/>
        </authorList>
    </citation>
    <scope>NUCLEOTIDE SEQUENCE</scope>
    <source>
        <strain evidence="1">237g6f4</strain>
        <tissue evidence="1">Blood</tissue>
    </source>
</reference>
<evidence type="ECO:0000313" key="2">
    <source>
        <dbReference type="Proteomes" id="UP000824782"/>
    </source>
</evidence>
<name>A0AAV6Z8Z8_ENGPU</name>